<feature type="region of interest" description="Disordered" evidence="1">
    <location>
        <begin position="8"/>
        <end position="27"/>
    </location>
</feature>
<gene>
    <name evidence="2" type="ORF">LCGC14_2094580</name>
</gene>
<sequence>MLALAEIVSDVTQPAAREKPEKPLTATDSHDWRVELPEIPPMFKAVPAVAERVLKR</sequence>
<evidence type="ECO:0000256" key="1">
    <source>
        <dbReference type="SAM" id="MobiDB-lite"/>
    </source>
</evidence>
<proteinExistence type="predicted"/>
<comment type="caution">
    <text evidence="2">The sequence shown here is derived from an EMBL/GenBank/DDBJ whole genome shotgun (WGS) entry which is preliminary data.</text>
</comment>
<name>A0A0F9EZ26_9ZZZZ</name>
<reference evidence="2" key="1">
    <citation type="journal article" date="2015" name="Nature">
        <title>Complex archaea that bridge the gap between prokaryotes and eukaryotes.</title>
        <authorList>
            <person name="Spang A."/>
            <person name="Saw J.H."/>
            <person name="Jorgensen S.L."/>
            <person name="Zaremba-Niedzwiedzka K."/>
            <person name="Martijn J."/>
            <person name="Lind A.E."/>
            <person name="van Eijk R."/>
            <person name="Schleper C."/>
            <person name="Guy L."/>
            <person name="Ettema T.J."/>
        </authorList>
    </citation>
    <scope>NUCLEOTIDE SEQUENCE</scope>
</reference>
<accession>A0A0F9EZ26</accession>
<organism evidence="2">
    <name type="scientific">marine sediment metagenome</name>
    <dbReference type="NCBI Taxonomy" id="412755"/>
    <lineage>
        <taxon>unclassified sequences</taxon>
        <taxon>metagenomes</taxon>
        <taxon>ecological metagenomes</taxon>
    </lineage>
</organism>
<protein>
    <submittedName>
        <fullName evidence="2">Uncharacterized protein</fullName>
    </submittedName>
</protein>
<dbReference type="EMBL" id="LAZR01025584">
    <property type="protein sequence ID" value="KKL71471.1"/>
    <property type="molecule type" value="Genomic_DNA"/>
</dbReference>
<evidence type="ECO:0000313" key="2">
    <source>
        <dbReference type="EMBL" id="KKL71471.1"/>
    </source>
</evidence>
<feature type="compositionally biased region" description="Basic and acidic residues" evidence="1">
    <location>
        <begin position="16"/>
        <end position="27"/>
    </location>
</feature>
<dbReference type="AlphaFoldDB" id="A0A0F9EZ26"/>